<evidence type="ECO:0000313" key="1">
    <source>
        <dbReference type="EMBL" id="JAH08587.1"/>
    </source>
</evidence>
<protein>
    <submittedName>
        <fullName evidence="1">Uncharacterized protein</fullName>
    </submittedName>
</protein>
<accession>A0A0E9PWC7</accession>
<proteinExistence type="predicted"/>
<dbReference type="EMBL" id="GBXM01099990">
    <property type="protein sequence ID" value="JAH08587.1"/>
    <property type="molecule type" value="Transcribed_RNA"/>
</dbReference>
<name>A0A0E9PWC7_ANGAN</name>
<reference evidence="1" key="2">
    <citation type="journal article" date="2015" name="Fish Shellfish Immunol.">
        <title>Early steps in the European eel (Anguilla anguilla)-Vibrio vulnificus interaction in the gills: Role of the RtxA13 toxin.</title>
        <authorList>
            <person name="Callol A."/>
            <person name="Pajuelo D."/>
            <person name="Ebbesson L."/>
            <person name="Teles M."/>
            <person name="MacKenzie S."/>
            <person name="Amaro C."/>
        </authorList>
    </citation>
    <scope>NUCLEOTIDE SEQUENCE</scope>
</reference>
<reference evidence="1" key="1">
    <citation type="submission" date="2014-11" db="EMBL/GenBank/DDBJ databases">
        <authorList>
            <person name="Amaro Gonzalez C."/>
        </authorList>
    </citation>
    <scope>NUCLEOTIDE SEQUENCE</scope>
</reference>
<sequence length="37" mass="4366">MLCLPHAQDPTNISLQTHQWKNKRILKMRGDFCKLSI</sequence>
<dbReference type="AlphaFoldDB" id="A0A0E9PWC7"/>
<organism evidence="1">
    <name type="scientific">Anguilla anguilla</name>
    <name type="common">European freshwater eel</name>
    <name type="synonym">Muraena anguilla</name>
    <dbReference type="NCBI Taxonomy" id="7936"/>
    <lineage>
        <taxon>Eukaryota</taxon>
        <taxon>Metazoa</taxon>
        <taxon>Chordata</taxon>
        <taxon>Craniata</taxon>
        <taxon>Vertebrata</taxon>
        <taxon>Euteleostomi</taxon>
        <taxon>Actinopterygii</taxon>
        <taxon>Neopterygii</taxon>
        <taxon>Teleostei</taxon>
        <taxon>Anguilliformes</taxon>
        <taxon>Anguillidae</taxon>
        <taxon>Anguilla</taxon>
    </lineage>
</organism>